<dbReference type="Pfam" id="PF16694">
    <property type="entry name" value="Cytochrome_P460"/>
    <property type="match status" value="1"/>
</dbReference>
<organism evidence="2">
    <name type="scientific">marine sediment metagenome</name>
    <dbReference type="NCBI Taxonomy" id="412755"/>
    <lineage>
        <taxon>unclassified sequences</taxon>
        <taxon>metagenomes</taxon>
        <taxon>ecological metagenomes</taxon>
    </lineage>
</organism>
<feature type="domain" description="Cytochrome P460" evidence="1">
    <location>
        <begin position="54"/>
        <end position="190"/>
    </location>
</feature>
<dbReference type="EMBL" id="LAZR01000899">
    <property type="protein sequence ID" value="KKN55111.1"/>
    <property type="molecule type" value="Genomic_DNA"/>
</dbReference>
<dbReference type="AlphaFoldDB" id="A0A0F9U178"/>
<dbReference type="CDD" id="cd20750">
    <property type="entry name" value="cyt_c_I"/>
    <property type="match status" value="1"/>
</dbReference>
<accession>A0A0F9U178</accession>
<evidence type="ECO:0000259" key="1">
    <source>
        <dbReference type="Pfam" id="PF16694"/>
    </source>
</evidence>
<sequence>MRFKTTLTIAFTAFIAGTASWVSAATDEKQDTTAASGQFSPYVDAKGTISRPPAFRDEWVHIGSWFVREDDQASGPGVHDVYAEPSAVKGFRETGQWPDGTTLVKEISSIREGQKTTGFAQWAGEPGVWFVMVRDRQNRFPDNAAWGEGWGWALFTQDSPETTTTKNWKGEGFNNCFGCHIPAKDTEWVYIEGYPAVRDFAKYPK</sequence>
<dbReference type="Gene3D" id="3.50.70.20">
    <property type="entry name" value="Cytochrome P460"/>
    <property type="match status" value="1"/>
</dbReference>
<name>A0A0F9U178_9ZZZZ</name>
<comment type="caution">
    <text evidence="2">The sequence shown here is derived from an EMBL/GenBank/DDBJ whole genome shotgun (WGS) entry which is preliminary data.</text>
</comment>
<evidence type="ECO:0000313" key="2">
    <source>
        <dbReference type="EMBL" id="KKN55111.1"/>
    </source>
</evidence>
<proteinExistence type="predicted"/>
<dbReference type="InterPro" id="IPR032033">
    <property type="entry name" value="Cytochrome_P460"/>
</dbReference>
<protein>
    <recommendedName>
        <fullName evidence="1">Cytochrome P460 domain-containing protein</fullName>
    </recommendedName>
</protein>
<reference evidence="2" key="1">
    <citation type="journal article" date="2015" name="Nature">
        <title>Complex archaea that bridge the gap between prokaryotes and eukaryotes.</title>
        <authorList>
            <person name="Spang A."/>
            <person name="Saw J.H."/>
            <person name="Jorgensen S.L."/>
            <person name="Zaremba-Niedzwiedzka K."/>
            <person name="Martijn J."/>
            <person name="Lind A.E."/>
            <person name="van Eijk R."/>
            <person name="Schleper C."/>
            <person name="Guy L."/>
            <person name="Ettema T.J."/>
        </authorList>
    </citation>
    <scope>NUCLEOTIDE SEQUENCE</scope>
</reference>
<gene>
    <name evidence="2" type="ORF">LCGC14_0585450</name>
</gene>
<dbReference type="InterPro" id="IPR038142">
    <property type="entry name" value="Cytochrome_P460_sp"/>
</dbReference>